<dbReference type="KEGG" id="pcm:AY601_4532"/>
<dbReference type="Proteomes" id="UP000071561">
    <property type="component" value="Chromosome"/>
</dbReference>
<dbReference type="AlphaFoldDB" id="A0A127VJA9"/>
<accession>A0A127VJA9</accession>
<protein>
    <recommendedName>
        <fullName evidence="3">Outer membrane protein beta-barrel domain-containing protein</fullName>
    </recommendedName>
</protein>
<gene>
    <name evidence="1" type="ORF">AY601_4532</name>
</gene>
<evidence type="ECO:0000313" key="1">
    <source>
        <dbReference type="EMBL" id="AMQ01370.1"/>
    </source>
</evidence>
<organism evidence="1 2">
    <name type="scientific">Pedobacter cryoconitis</name>
    <dbReference type="NCBI Taxonomy" id="188932"/>
    <lineage>
        <taxon>Bacteria</taxon>
        <taxon>Pseudomonadati</taxon>
        <taxon>Bacteroidota</taxon>
        <taxon>Sphingobacteriia</taxon>
        <taxon>Sphingobacteriales</taxon>
        <taxon>Sphingobacteriaceae</taxon>
        <taxon>Pedobacter</taxon>
    </lineage>
</organism>
<keyword evidence="2" id="KW-1185">Reference proteome</keyword>
<proteinExistence type="predicted"/>
<sequence length="245" mass="28340">MCSIQYFKLCPYIFMMKTYLIIFFLALSTMAYSQSNGDYLYSIGVRGYSYMQMPKIMNQTTGNNYLNSNFSSFILKFNDKLFSYRLNGSYMNKDINFLNNCENCESVSGKMKDYSFKIGFEKNFTYSRVQPYFALDLGYRSNKFEGTSININPILGSQDNMIPANQVIATKEGFTITPVLGIKISPIKEISIFVESNMEFFYSYERQESVPQDVTNVRSLNKFHKTEYLLNPVSIGIQFHIGNKN</sequence>
<dbReference type="PATRIC" id="fig|188932.3.peg.4700"/>
<evidence type="ECO:0000313" key="2">
    <source>
        <dbReference type="Proteomes" id="UP000071561"/>
    </source>
</evidence>
<dbReference type="EMBL" id="CP014504">
    <property type="protein sequence ID" value="AMQ01370.1"/>
    <property type="molecule type" value="Genomic_DNA"/>
</dbReference>
<name>A0A127VJA9_9SPHI</name>
<evidence type="ECO:0008006" key="3">
    <source>
        <dbReference type="Google" id="ProtNLM"/>
    </source>
</evidence>
<reference evidence="1 2" key="1">
    <citation type="submission" date="2016-03" db="EMBL/GenBank/DDBJ databases">
        <title>Complete genome sequence of Pedobacter cryoconitis PAMC 27485.</title>
        <authorList>
            <person name="Lee J."/>
            <person name="Kim O.-S."/>
        </authorList>
    </citation>
    <scope>NUCLEOTIDE SEQUENCE [LARGE SCALE GENOMIC DNA]</scope>
    <source>
        <strain evidence="1 2">PAMC 27485</strain>
    </source>
</reference>